<accession>A0A9Q0M3G3</accession>
<proteinExistence type="predicted"/>
<evidence type="ECO:0000313" key="2">
    <source>
        <dbReference type="Proteomes" id="UP001142055"/>
    </source>
</evidence>
<name>A0A9Q0M3G3_BLOTA</name>
<organism evidence="1 2">
    <name type="scientific">Blomia tropicalis</name>
    <name type="common">Mite</name>
    <dbReference type="NCBI Taxonomy" id="40697"/>
    <lineage>
        <taxon>Eukaryota</taxon>
        <taxon>Metazoa</taxon>
        <taxon>Ecdysozoa</taxon>
        <taxon>Arthropoda</taxon>
        <taxon>Chelicerata</taxon>
        <taxon>Arachnida</taxon>
        <taxon>Acari</taxon>
        <taxon>Acariformes</taxon>
        <taxon>Sarcoptiformes</taxon>
        <taxon>Astigmata</taxon>
        <taxon>Glycyphagoidea</taxon>
        <taxon>Echimyopodidae</taxon>
        <taxon>Blomia</taxon>
    </lineage>
</organism>
<dbReference type="Proteomes" id="UP001142055">
    <property type="component" value="Chromosome 3"/>
</dbReference>
<sequence>MKIEKQTRIKKWIDENGTEPIKHNQQAIVAITTYYGGSSDNCYYYRHSIGHDT</sequence>
<reference evidence="1" key="1">
    <citation type="submission" date="2022-12" db="EMBL/GenBank/DDBJ databases">
        <title>Genome assemblies of Blomia tropicalis.</title>
        <authorList>
            <person name="Cui Y."/>
        </authorList>
    </citation>
    <scope>NUCLEOTIDE SEQUENCE</scope>
    <source>
        <tissue evidence="1">Adult mites</tissue>
    </source>
</reference>
<comment type="caution">
    <text evidence="1">The sequence shown here is derived from an EMBL/GenBank/DDBJ whole genome shotgun (WGS) entry which is preliminary data.</text>
</comment>
<feature type="non-terminal residue" evidence="1">
    <location>
        <position position="53"/>
    </location>
</feature>
<dbReference type="AlphaFoldDB" id="A0A9Q0M3G3"/>
<dbReference type="EMBL" id="JAPWDV010000003">
    <property type="protein sequence ID" value="KAJ6218023.1"/>
    <property type="molecule type" value="Genomic_DNA"/>
</dbReference>
<keyword evidence="2" id="KW-1185">Reference proteome</keyword>
<evidence type="ECO:0000313" key="1">
    <source>
        <dbReference type="EMBL" id="KAJ6218023.1"/>
    </source>
</evidence>
<gene>
    <name evidence="1" type="ORF">RDWZM_009180</name>
</gene>
<protein>
    <submittedName>
        <fullName evidence="1">Uncharacterized protein</fullName>
    </submittedName>
</protein>